<keyword evidence="2" id="KW-1185">Reference proteome</keyword>
<organism evidence="1 2">
    <name type="scientific">Molorchus minor</name>
    <dbReference type="NCBI Taxonomy" id="1323400"/>
    <lineage>
        <taxon>Eukaryota</taxon>
        <taxon>Metazoa</taxon>
        <taxon>Ecdysozoa</taxon>
        <taxon>Arthropoda</taxon>
        <taxon>Hexapoda</taxon>
        <taxon>Insecta</taxon>
        <taxon>Pterygota</taxon>
        <taxon>Neoptera</taxon>
        <taxon>Endopterygota</taxon>
        <taxon>Coleoptera</taxon>
        <taxon>Polyphaga</taxon>
        <taxon>Cucujiformia</taxon>
        <taxon>Chrysomeloidea</taxon>
        <taxon>Cerambycidae</taxon>
        <taxon>Lamiinae</taxon>
        <taxon>Monochamini</taxon>
        <taxon>Molorchus</taxon>
    </lineage>
</organism>
<evidence type="ECO:0000313" key="1">
    <source>
        <dbReference type="EMBL" id="KAJ8974769.1"/>
    </source>
</evidence>
<evidence type="ECO:0000313" key="2">
    <source>
        <dbReference type="Proteomes" id="UP001162164"/>
    </source>
</evidence>
<protein>
    <submittedName>
        <fullName evidence="1">Uncharacterized protein</fullName>
    </submittedName>
</protein>
<gene>
    <name evidence="1" type="ORF">NQ317_007319</name>
</gene>
<name>A0ABQ9JAV6_9CUCU</name>
<sequence>MAHVYARPHHMLQTEEEVLDIVEDDPSTSTREIARQVKVNVSQHKVNRRYAPMYPPPAGSFAAKCRGFAAHCGGLRRHMSIYILEAKSRYTAYQLLHFFHRNGDDFEDLNIWVTGTKAPMYPPPGGSFV</sequence>
<comment type="caution">
    <text evidence="1">The sequence shown here is derived from an EMBL/GenBank/DDBJ whole genome shotgun (WGS) entry which is preliminary data.</text>
</comment>
<accession>A0ABQ9JAV6</accession>
<dbReference type="Proteomes" id="UP001162164">
    <property type="component" value="Unassembled WGS sequence"/>
</dbReference>
<reference evidence="1" key="1">
    <citation type="journal article" date="2023" name="Insect Mol. Biol.">
        <title>Genome sequencing provides insights into the evolution of gene families encoding plant cell wall-degrading enzymes in longhorned beetles.</title>
        <authorList>
            <person name="Shin N.R."/>
            <person name="Okamura Y."/>
            <person name="Kirsch R."/>
            <person name="Pauchet Y."/>
        </authorList>
    </citation>
    <scope>NUCLEOTIDE SEQUENCE</scope>
    <source>
        <strain evidence="1">MMC_N1</strain>
    </source>
</reference>
<proteinExistence type="predicted"/>
<dbReference type="EMBL" id="JAPWTJ010000933">
    <property type="protein sequence ID" value="KAJ8974769.1"/>
    <property type="molecule type" value="Genomic_DNA"/>
</dbReference>